<organism evidence="1 2">
    <name type="scientific">Paenibacillus eucommiae</name>
    <dbReference type="NCBI Taxonomy" id="1355755"/>
    <lineage>
        <taxon>Bacteria</taxon>
        <taxon>Bacillati</taxon>
        <taxon>Bacillota</taxon>
        <taxon>Bacilli</taxon>
        <taxon>Bacillales</taxon>
        <taxon>Paenibacillaceae</taxon>
        <taxon>Paenibacillus</taxon>
    </lineage>
</organism>
<sequence>MDDAFMLAGDKNRLLSAVFEVKSGLDAWEKLQKPVTVTFKLDVSLLGKKSAGVVVLLLRILESQ</sequence>
<protein>
    <submittedName>
        <fullName evidence="1">Uncharacterized protein</fullName>
    </submittedName>
</protein>
<gene>
    <name evidence="1" type="ORF">J2Z66_002129</name>
</gene>
<evidence type="ECO:0000313" key="2">
    <source>
        <dbReference type="Proteomes" id="UP001519287"/>
    </source>
</evidence>
<proteinExistence type="predicted"/>
<accession>A0ABS4ISM6</accession>
<dbReference type="RefSeq" id="WP_209971291.1">
    <property type="nucleotide sequence ID" value="NZ_JAGGLB010000005.1"/>
</dbReference>
<comment type="caution">
    <text evidence="1">The sequence shown here is derived from an EMBL/GenBank/DDBJ whole genome shotgun (WGS) entry which is preliminary data.</text>
</comment>
<dbReference type="EMBL" id="JAGGLB010000005">
    <property type="protein sequence ID" value="MBP1990523.1"/>
    <property type="molecule type" value="Genomic_DNA"/>
</dbReference>
<evidence type="ECO:0000313" key="1">
    <source>
        <dbReference type="EMBL" id="MBP1990523.1"/>
    </source>
</evidence>
<name>A0ABS4ISM6_9BACL</name>
<dbReference type="Proteomes" id="UP001519287">
    <property type="component" value="Unassembled WGS sequence"/>
</dbReference>
<keyword evidence="2" id="KW-1185">Reference proteome</keyword>
<reference evidence="1 2" key="1">
    <citation type="submission" date="2021-03" db="EMBL/GenBank/DDBJ databases">
        <title>Genomic Encyclopedia of Type Strains, Phase IV (KMG-IV): sequencing the most valuable type-strain genomes for metagenomic binning, comparative biology and taxonomic classification.</title>
        <authorList>
            <person name="Goeker M."/>
        </authorList>
    </citation>
    <scope>NUCLEOTIDE SEQUENCE [LARGE SCALE GENOMIC DNA]</scope>
    <source>
        <strain evidence="1 2">DSM 26048</strain>
    </source>
</reference>